<evidence type="ECO:0000313" key="1">
    <source>
        <dbReference type="EMBL" id="GKV02755.1"/>
    </source>
</evidence>
<dbReference type="EMBL" id="BPVZ01000019">
    <property type="protein sequence ID" value="GKV02755.1"/>
    <property type="molecule type" value="Genomic_DNA"/>
</dbReference>
<gene>
    <name evidence="1" type="ORF">SLEP1_g15150</name>
</gene>
<evidence type="ECO:0000313" key="2">
    <source>
        <dbReference type="Proteomes" id="UP001054252"/>
    </source>
</evidence>
<sequence length="132" mass="15133">MHNVGHFINPILLFFPLQPKKKKERGTRHQPLRNRIRICSALLCPVRLLLLPVVGAKFWAVSILGEPVSFPCSLPPASSPLQLRFLQLENYDSRSFCQLALRSSARFYASEVSKFMVMPIQFLKACFDLFLK</sequence>
<proteinExistence type="predicted"/>
<dbReference type="Proteomes" id="UP001054252">
    <property type="component" value="Unassembled WGS sequence"/>
</dbReference>
<organism evidence="1 2">
    <name type="scientific">Rubroshorea leprosula</name>
    <dbReference type="NCBI Taxonomy" id="152421"/>
    <lineage>
        <taxon>Eukaryota</taxon>
        <taxon>Viridiplantae</taxon>
        <taxon>Streptophyta</taxon>
        <taxon>Embryophyta</taxon>
        <taxon>Tracheophyta</taxon>
        <taxon>Spermatophyta</taxon>
        <taxon>Magnoliopsida</taxon>
        <taxon>eudicotyledons</taxon>
        <taxon>Gunneridae</taxon>
        <taxon>Pentapetalae</taxon>
        <taxon>rosids</taxon>
        <taxon>malvids</taxon>
        <taxon>Malvales</taxon>
        <taxon>Dipterocarpaceae</taxon>
        <taxon>Rubroshorea</taxon>
    </lineage>
</organism>
<dbReference type="AlphaFoldDB" id="A0AAV5IQS0"/>
<name>A0AAV5IQS0_9ROSI</name>
<accession>A0AAV5IQS0</accession>
<protein>
    <submittedName>
        <fullName evidence="1">Uncharacterized protein</fullName>
    </submittedName>
</protein>
<reference evidence="1 2" key="1">
    <citation type="journal article" date="2021" name="Commun. Biol.">
        <title>The genome of Shorea leprosula (Dipterocarpaceae) highlights the ecological relevance of drought in aseasonal tropical rainforests.</title>
        <authorList>
            <person name="Ng K.K.S."/>
            <person name="Kobayashi M.J."/>
            <person name="Fawcett J.A."/>
            <person name="Hatakeyama M."/>
            <person name="Paape T."/>
            <person name="Ng C.H."/>
            <person name="Ang C.C."/>
            <person name="Tnah L.H."/>
            <person name="Lee C.T."/>
            <person name="Nishiyama T."/>
            <person name="Sese J."/>
            <person name="O'Brien M.J."/>
            <person name="Copetti D."/>
            <person name="Mohd Noor M.I."/>
            <person name="Ong R.C."/>
            <person name="Putra M."/>
            <person name="Sireger I.Z."/>
            <person name="Indrioko S."/>
            <person name="Kosugi Y."/>
            <person name="Izuno A."/>
            <person name="Isagi Y."/>
            <person name="Lee S.L."/>
            <person name="Shimizu K.K."/>
        </authorList>
    </citation>
    <scope>NUCLEOTIDE SEQUENCE [LARGE SCALE GENOMIC DNA]</scope>
    <source>
        <strain evidence="1">214</strain>
    </source>
</reference>
<keyword evidence="2" id="KW-1185">Reference proteome</keyword>
<comment type="caution">
    <text evidence="1">The sequence shown here is derived from an EMBL/GenBank/DDBJ whole genome shotgun (WGS) entry which is preliminary data.</text>
</comment>